<name>A0A1H9F4V8_9BACI</name>
<proteinExistence type="predicted"/>
<evidence type="ECO:0000313" key="3">
    <source>
        <dbReference type="EMBL" id="SEQ32970.1"/>
    </source>
</evidence>
<organism evidence="3 4">
    <name type="scientific">Piscibacillus halophilus</name>
    <dbReference type="NCBI Taxonomy" id="571933"/>
    <lineage>
        <taxon>Bacteria</taxon>
        <taxon>Bacillati</taxon>
        <taxon>Bacillota</taxon>
        <taxon>Bacilli</taxon>
        <taxon>Bacillales</taxon>
        <taxon>Bacillaceae</taxon>
        <taxon>Piscibacillus</taxon>
    </lineage>
</organism>
<dbReference type="Pfam" id="PF10925">
    <property type="entry name" value="DUF2680"/>
    <property type="match status" value="1"/>
</dbReference>
<dbReference type="Proteomes" id="UP000199427">
    <property type="component" value="Unassembled WGS sequence"/>
</dbReference>
<feature type="region of interest" description="Disordered" evidence="1">
    <location>
        <begin position="93"/>
        <end position="123"/>
    </location>
</feature>
<dbReference type="AlphaFoldDB" id="A0A1H9F4V8"/>
<dbReference type="EMBL" id="FOES01000011">
    <property type="protein sequence ID" value="SEQ32970.1"/>
    <property type="molecule type" value="Genomic_DNA"/>
</dbReference>
<evidence type="ECO:0008006" key="5">
    <source>
        <dbReference type="Google" id="ProtNLM"/>
    </source>
</evidence>
<evidence type="ECO:0000256" key="2">
    <source>
        <dbReference type="SAM" id="SignalP"/>
    </source>
</evidence>
<sequence length="123" mass="14293">MKKLWLSILTVAVLSMGVFGSVSAEPAVNEDVELTEEQKSEMAAMQKEVLEKEKEIIQKYVEYGVFSQEKGEKIIGHLDKHYEKLEENGFIPKWDKKHKRSHGDKDVDDENDEEDDNMDENEY</sequence>
<keyword evidence="2" id="KW-0732">Signal</keyword>
<feature type="signal peptide" evidence="2">
    <location>
        <begin position="1"/>
        <end position="24"/>
    </location>
</feature>
<dbReference type="OrthoDB" id="2883543at2"/>
<dbReference type="InterPro" id="IPR024485">
    <property type="entry name" value="DUF2680"/>
</dbReference>
<reference evidence="3 4" key="1">
    <citation type="submission" date="2016-10" db="EMBL/GenBank/DDBJ databases">
        <authorList>
            <person name="de Groot N.N."/>
        </authorList>
    </citation>
    <scope>NUCLEOTIDE SEQUENCE [LARGE SCALE GENOMIC DNA]</scope>
    <source>
        <strain evidence="3 4">DSM 21633</strain>
    </source>
</reference>
<keyword evidence="4" id="KW-1185">Reference proteome</keyword>
<feature type="chain" id="PRO_5011463342" description="DUF2680 domain-containing protein" evidence="2">
    <location>
        <begin position="25"/>
        <end position="123"/>
    </location>
</feature>
<dbReference type="RefSeq" id="WP_091773325.1">
    <property type="nucleotide sequence ID" value="NZ_FOES01000011.1"/>
</dbReference>
<protein>
    <recommendedName>
        <fullName evidence="5">DUF2680 domain-containing protein</fullName>
    </recommendedName>
</protein>
<evidence type="ECO:0000256" key="1">
    <source>
        <dbReference type="SAM" id="MobiDB-lite"/>
    </source>
</evidence>
<accession>A0A1H9F4V8</accession>
<feature type="compositionally biased region" description="Acidic residues" evidence="1">
    <location>
        <begin position="106"/>
        <end position="123"/>
    </location>
</feature>
<evidence type="ECO:0000313" key="4">
    <source>
        <dbReference type="Proteomes" id="UP000199427"/>
    </source>
</evidence>
<gene>
    <name evidence="3" type="ORF">SAMN05216362_11133</name>
</gene>